<dbReference type="AlphaFoldDB" id="A0A0F7P7Q0"/>
<feature type="transmembrane region" description="Helical" evidence="5">
    <location>
        <begin position="131"/>
        <end position="150"/>
    </location>
</feature>
<evidence type="ECO:0000313" key="7">
    <source>
        <dbReference type="EMBL" id="AKH97171.1"/>
    </source>
</evidence>
<feature type="transmembrane region" description="Helical" evidence="5">
    <location>
        <begin position="35"/>
        <end position="56"/>
    </location>
</feature>
<dbReference type="GO" id="GO:0016020">
    <property type="term" value="C:membrane"/>
    <property type="evidence" value="ECO:0007669"/>
    <property type="project" value="UniProtKB-SubCell"/>
</dbReference>
<dbReference type="Proteomes" id="UP000069906">
    <property type="component" value="Chromosome"/>
</dbReference>
<evidence type="ECO:0000256" key="5">
    <source>
        <dbReference type="SAM" id="Phobius"/>
    </source>
</evidence>
<name>A0A0F7P7Q0_9EURY</name>
<feature type="transmembrane region" description="Helical" evidence="5">
    <location>
        <begin position="379"/>
        <end position="399"/>
    </location>
</feature>
<accession>A0A0F7P7Q0</accession>
<sequence>MLSRARHPLFVLAAAAGLTIPWMVVWWTGPPSTLSPLPTVAVAGLAILGASFLLAWGAEIAEKDVPRAFAIAVLAVLAVAPEYAVDALYAWQAGTGGATTEACATAATSGIARACHDANLAVANMTGANRILIGIGWAGIALFSIYRSVAHTDESIEHRSGVLADVVHLDRNISVEIGFLLAATIVAFFVPLDGGIGLVDTIVLVGLYVVYIAIAISGEVEEVGEQVGVPAYFHARPRSVRVPTAIVLFLYSGVLIYLAVHPFAHGLEVLGQNLGLPPFFMIQWIAPLASESPELIVVVYLVNKARTTAGFNALISSKLNQWTLLIGTLAIVYSLGLGQFGTLPFEPKQAAEIWITAAQSFFAIAVLVNFTISGREAVLLLGLFVSQVAAEFALIQLLPAARAEALSVTMLDAYAALYVVLGLALFAQRRAAIRDVVADSRSALRRAVRYYIG</sequence>
<feature type="transmembrane region" description="Helical" evidence="5">
    <location>
        <begin position="239"/>
        <end position="260"/>
    </location>
</feature>
<protein>
    <submittedName>
        <fullName evidence="7">Sodium/calcium exchanger membrane region</fullName>
    </submittedName>
</protein>
<keyword evidence="8" id="KW-1185">Reference proteome</keyword>
<keyword evidence="4 5" id="KW-0472">Membrane</keyword>
<dbReference type="KEGG" id="hsu:HLASF_0675"/>
<dbReference type="OrthoDB" id="291322at2157"/>
<feature type="domain" description="Sodium/calcium exchanger membrane region" evidence="6">
    <location>
        <begin position="245"/>
        <end position="389"/>
    </location>
</feature>
<dbReference type="EMBL" id="CP008874">
    <property type="protein sequence ID" value="AKH97171.1"/>
    <property type="molecule type" value="Genomic_DNA"/>
</dbReference>
<feature type="transmembrane region" description="Helical" evidence="5">
    <location>
        <begin position="322"/>
        <end position="341"/>
    </location>
</feature>
<keyword evidence="2 5" id="KW-0812">Transmembrane</keyword>
<dbReference type="Pfam" id="PF01699">
    <property type="entry name" value="Na_Ca_ex"/>
    <property type="match status" value="2"/>
</dbReference>
<comment type="subcellular location">
    <subcellularLocation>
        <location evidence="1">Membrane</location>
        <topology evidence="1">Multi-pass membrane protein</topology>
    </subcellularLocation>
</comment>
<feature type="transmembrane region" description="Helical" evidence="5">
    <location>
        <begin position="171"/>
        <end position="190"/>
    </location>
</feature>
<reference evidence="7 8" key="1">
    <citation type="journal article" date="2015" name="ISME J.">
        <title>Elemental sulfur and acetate can support life of a novel strictly anaerobic haloarchaeon.</title>
        <authorList>
            <person name="Sorokin D.Y."/>
            <person name="Kublanov I.V."/>
            <person name="Gavrilov S.N."/>
            <person name="Rojo D."/>
            <person name="Roman P."/>
            <person name="Golyshin P.N."/>
            <person name="Slepak V.Z."/>
            <person name="Smedile F."/>
            <person name="Ferrer M."/>
            <person name="Messina E."/>
            <person name="La Cono V."/>
            <person name="Yakimov M.M."/>
        </authorList>
    </citation>
    <scope>NUCLEOTIDE SEQUENCE [LARGE SCALE GENOMIC DNA]</scope>
    <source>
        <strain evidence="7 8">HSR2</strain>
    </source>
</reference>
<organism evidence="7 8">
    <name type="scientific">Halanaeroarchaeum sulfurireducens</name>
    <dbReference type="NCBI Taxonomy" id="1604004"/>
    <lineage>
        <taxon>Archaea</taxon>
        <taxon>Methanobacteriati</taxon>
        <taxon>Methanobacteriota</taxon>
        <taxon>Stenosarchaea group</taxon>
        <taxon>Halobacteria</taxon>
        <taxon>Halobacteriales</taxon>
        <taxon>Halobacteriaceae</taxon>
        <taxon>Halanaeroarchaeum</taxon>
    </lineage>
</organism>
<feature type="transmembrane region" description="Helical" evidence="5">
    <location>
        <begin position="405"/>
        <end position="426"/>
    </location>
</feature>
<feature type="domain" description="Sodium/calcium exchanger membrane region" evidence="6">
    <location>
        <begin position="41"/>
        <end position="216"/>
    </location>
</feature>
<feature type="transmembrane region" description="Helical" evidence="5">
    <location>
        <begin position="68"/>
        <end position="91"/>
    </location>
</feature>
<proteinExistence type="predicted"/>
<dbReference type="InterPro" id="IPR044880">
    <property type="entry name" value="NCX_ion-bd_dom_sf"/>
</dbReference>
<evidence type="ECO:0000256" key="1">
    <source>
        <dbReference type="ARBA" id="ARBA00004141"/>
    </source>
</evidence>
<evidence type="ECO:0000256" key="4">
    <source>
        <dbReference type="ARBA" id="ARBA00023136"/>
    </source>
</evidence>
<evidence type="ECO:0000313" key="8">
    <source>
        <dbReference type="Proteomes" id="UP000069906"/>
    </source>
</evidence>
<dbReference type="GO" id="GO:0055085">
    <property type="term" value="P:transmembrane transport"/>
    <property type="evidence" value="ECO:0007669"/>
    <property type="project" value="InterPro"/>
</dbReference>
<feature type="transmembrane region" description="Helical" evidence="5">
    <location>
        <begin position="9"/>
        <end position="29"/>
    </location>
</feature>
<gene>
    <name evidence="7" type="ORF">HLASF_0675</name>
</gene>
<feature type="transmembrane region" description="Helical" evidence="5">
    <location>
        <begin position="280"/>
        <end position="302"/>
    </location>
</feature>
<dbReference type="HOGENOM" id="CLU_050651_0_0_2"/>
<dbReference type="RefSeq" id="WP_050047966.1">
    <property type="nucleotide sequence ID" value="NZ_CP008874.1"/>
</dbReference>
<evidence type="ECO:0000256" key="2">
    <source>
        <dbReference type="ARBA" id="ARBA00022692"/>
    </source>
</evidence>
<evidence type="ECO:0000256" key="3">
    <source>
        <dbReference type="ARBA" id="ARBA00022989"/>
    </source>
</evidence>
<dbReference type="InterPro" id="IPR004837">
    <property type="entry name" value="NaCa_Exmemb"/>
</dbReference>
<feature type="transmembrane region" description="Helical" evidence="5">
    <location>
        <begin position="196"/>
        <end position="218"/>
    </location>
</feature>
<dbReference type="Gene3D" id="1.20.1420.30">
    <property type="entry name" value="NCX, central ion-binding region"/>
    <property type="match status" value="1"/>
</dbReference>
<keyword evidence="3 5" id="KW-1133">Transmembrane helix</keyword>
<feature type="transmembrane region" description="Helical" evidence="5">
    <location>
        <begin position="353"/>
        <end position="372"/>
    </location>
</feature>
<evidence type="ECO:0000259" key="6">
    <source>
        <dbReference type="Pfam" id="PF01699"/>
    </source>
</evidence>
<dbReference type="GeneID" id="25158867"/>
<dbReference type="PATRIC" id="fig|1604004.4.peg.706"/>